<dbReference type="GO" id="GO:0006231">
    <property type="term" value="P:dTMP biosynthetic process"/>
    <property type="evidence" value="ECO:0007669"/>
    <property type="project" value="InterPro"/>
</dbReference>
<dbReference type="EMBL" id="MN740788">
    <property type="protein sequence ID" value="QHU11682.1"/>
    <property type="molecule type" value="Genomic_DNA"/>
</dbReference>
<name>A0A6C0K0W9_9ZZZZ</name>
<evidence type="ECO:0008006" key="2">
    <source>
        <dbReference type="Google" id="ProtNLM"/>
    </source>
</evidence>
<dbReference type="Pfam" id="PF02511">
    <property type="entry name" value="Thy1"/>
    <property type="match status" value="1"/>
</dbReference>
<organism evidence="1">
    <name type="scientific">viral metagenome</name>
    <dbReference type="NCBI Taxonomy" id="1070528"/>
    <lineage>
        <taxon>unclassified sequences</taxon>
        <taxon>metagenomes</taxon>
        <taxon>organismal metagenomes</taxon>
    </lineage>
</organism>
<dbReference type="PANTHER" id="PTHR34934">
    <property type="entry name" value="FLAVIN-DEPENDENT THYMIDYLATE SYNTHASE"/>
    <property type="match status" value="1"/>
</dbReference>
<accession>A0A6C0K0W9</accession>
<dbReference type="SUPFAM" id="SSF69796">
    <property type="entry name" value="Thymidylate synthase-complementing protein Thy1"/>
    <property type="match status" value="1"/>
</dbReference>
<dbReference type="Gene3D" id="3.30.1360.170">
    <property type="match status" value="1"/>
</dbReference>
<dbReference type="PANTHER" id="PTHR34934:SF1">
    <property type="entry name" value="FLAVIN-DEPENDENT THYMIDYLATE SYNTHASE"/>
    <property type="match status" value="1"/>
</dbReference>
<dbReference type="InterPro" id="IPR036098">
    <property type="entry name" value="Thymidylate_synthase_ThyX_sf"/>
</dbReference>
<dbReference type="GO" id="GO:0004799">
    <property type="term" value="F:thymidylate synthase activity"/>
    <property type="evidence" value="ECO:0007669"/>
    <property type="project" value="TreeGrafter"/>
</dbReference>
<evidence type="ECO:0000313" key="1">
    <source>
        <dbReference type="EMBL" id="QHU11682.1"/>
    </source>
</evidence>
<proteinExistence type="predicted"/>
<reference evidence="1" key="1">
    <citation type="journal article" date="2020" name="Nature">
        <title>Giant virus diversity and host interactions through global metagenomics.</title>
        <authorList>
            <person name="Schulz F."/>
            <person name="Roux S."/>
            <person name="Paez-Espino D."/>
            <person name="Jungbluth S."/>
            <person name="Walsh D.A."/>
            <person name="Denef V.J."/>
            <person name="McMahon K.D."/>
            <person name="Konstantinidis K.T."/>
            <person name="Eloe-Fadrosh E.A."/>
            <person name="Kyrpides N.C."/>
            <person name="Woyke T."/>
        </authorList>
    </citation>
    <scope>NUCLEOTIDE SEQUENCE</scope>
    <source>
        <strain evidence="1">GVMAG-S-1101169-75</strain>
    </source>
</reference>
<dbReference type="CDD" id="cd20175">
    <property type="entry name" value="ThyX"/>
    <property type="match status" value="1"/>
</dbReference>
<protein>
    <recommendedName>
        <fullName evidence="2">Thymidylate synthase</fullName>
    </recommendedName>
</protein>
<dbReference type="PROSITE" id="PS51331">
    <property type="entry name" value="THYX"/>
    <property type="match status" value="1"/>
</dbReference>
<dbReference type="GO" id="GO:0070402">
    <property type="term" value="F:NADPH binding"/>
    <property type="evidence" value="ECO:0007669"/>
    <property type="project" value="TreeGrafter"/>
</dbReference>
<dbReference type="GO" id="GO:0050660">
    <property type="term" value="F:flavin adenine dinucleotide binding"/>
    <property type="evidence" value="ECO:0007669"/>
    <property type="project" value="InterPro"/>
</dbReference>
<dbReference type="NCBIfam" id="TIGR02170">
    <property type="entry name" value="thyX"/>
    <property type="match status" value="1"/>
</dbReference>
<dbReference type="InterPro" id="IPR003669">
    <property type="entry name" value="Thymidylate_synthase_ThyX"/>
</dbReference>
<dbReference type="GO" id="GO:0050797">
    <property type="term" value="F:thymidylate synthase (FAD) activity"/>
    <property type="evidence" value="ECO:0007669"/>
    <property type="project" value="InterPro"/>
</dbReference>
<dbReference type="AlphaFoldDB" id="A0A6C0K0W9"/>
<sequence>MIKEFQLLDKKGFLRYLDRFGDELTIVNAARVSFGVQKKTLEENDEKLIRYLWRHEHTSPFRHVFFRFHIRAPEFVMRQWYKHVVGSEWGPGHQLHGWNEISGRYVKMHDLYEPSIWRRQSEDRKQGSDGVVSEPEQKVCHERYLDAVNGCLVAYQQMIDMGVAREQARMVLPLSVYTECIWTVSLQALLHFVRLRDESHAQEEIREYARVFSSILEEEFPTTMRVVQEAI</sequence>